<dbReference type="PANTHER" id="PTHR24320:SF282">
    <property type="entry name" value="WW DOMAIN-CONTAINING OXIDOREDUCTASE"/>
    <property type="match status" value="1"/>
</dbReference>
<evidence type="ECO:0000313" key="5">
    <source>
        <dbReference type="Proteomes" id="UP001161017"/>
    </source>
</evidence>
<dbReference type="EMBL" id="JAPUFD010000021">
    <property type="protein sequence ID" value="MDI1492824.1"/>
    <property type="molecule type" value="Genomic_DNA"/>
</dbReference>
<dbReference type="Proteomes" id="UP001161017">
    <property type="component" value="Unassembled WGS sequence"/>
</dbReference>
<dbReference type="AlphaFoldDB" id="A0AA43TYW1"/>
<evidence type="ECO:0000256" key="1">
    <source>
        <dbReference type="ARBA" id="ARBA00006484"/>
    </source>
</evidence>
<dbReference type="Gene3D" id="3.40.50.720">
    <property type="entry name" value="NAD(P)-binding Rossmann-like Domain"/>
    <property type="match status" value="1"/>
</dbReference>
<accession>A0AA43TYW1</accession>
<comment type="caution">
    <text evidence="4">The sequence shown here is derived from an EMBL/GenBank/DDBJ whole genome shotgun (WGS) entry which is preliminary data.</text>
</comment>
<keyword evidence="3" id="KW-0560">Oxidoreductase</keyword>
<evidence type="ECO:0000256" key="2">
    <source>
        <dbReference type="ARBA" id="ARBA00022857"/>
    </source>
</evidence>
<dbReference type="GO" id="GO:0016491">
    <property type="term" value="F:oxidoreductase activity"/>
    <property type="evidence" value="ECO:0007669"/>
    <property type="project" value="UniProtKB-KW"/>
</dbReference>
<gene>
    <name evidence="4" type="ORF">OHK93_004607</name>
</gene>
<keyword evidence="2" id="KW-0521">NADP</keyword>
<keyword evidence="5" id="KW-1185">Reference proteome</keyword>
<protein>
    <submittedName>
        <fullName evidence="4">Uncharacterized protein</fullName>
    </submittedName>
</protein>
<dbReference type="SUPFAM" id="SSF51735">
    <property type="entry name" value="NAD(P)-binding Rossmann-fold domains"/>
    <property type="match status" value="1"/>
</dbReference>
<proteinExistence type="inferred from homology"/>
<evidence type="ECO:0000256" key="3">
    <source>
        <dbReference type="ARBA" id="ARBA00023002"/>
    </source>
</evidence>
<comment type="similarity">
    <text evidence="1">Belongs to the short-chain dehydrogenases/reductases (SDR) family.</text>
</comment>
<reference evidence="4" key="1">
    <citation type="journal article" date="2023" name="Genome Biol. Evol.">
        <title>First Whole Genome Sequence and Flow Cytometry Genome Size Data for the Lichen-Forming Fungus Ramalina farinacea (Ascomycota).</title>
        <authorList>
            <person name="Llewellyn T."/>
            <person name="Mian S."/>
            <person name="Hill R."/>
            <person name="Leitch I.J."/>
            <person name="Gaya E."/>
        </authorList>
    </citation>
    <scope>NUCLEOTIDE SEQUENCE</scope>
    <source>
        <strain evidence="4">LIQ254RAFAR</strain>
    </source>
</reference>
<dbReference type="PANTHER" id="PTHR24320">
    <property type="entry name" value="RETINOL DEHYDROGENASE"/>
    <property type="match status" value="1"/>
</dbReference>
<name>A0AA43TYW1_9LECA</name>
<sequence length="192" mass="20818">MGEIVVLRVLVKNLTTPMIQLLLPTLQRTAQQPGSDVRVVYLSSAGSKNGPPEGIAFPALATSMEDSPTFMRYGPSKAANMLYASELARRYPDITSVSCHPGIIDTELSTAYRSGNGFKGRAFGLVLDLLGKSLAEGALNQLWCATGKGVVSGRFYFPVGVVNAGREFLENEELGKILWDWTEEELGKKGYV</sequence>
<dbReference type="InterPro" id="IPR036291">
    <property type="entry name" value="NAD(P)-bd_dom_sf"/>
</dbReference>
<organism evidence="4 5">
    <name type="scientific">Ramalina farinacea</name>
    <dbReference type="NCBI Taxonomy" id="258253"/>
    <lineage>
        <taxon>Eukaryota</taxon>
        <taxon>Fungi</taxon>
        <taxon>Dikarya</taxon>
        <taxon>Ascomycota</taxon>
        <taxon>Pezizomycotina</taxon>
        <taxon>Lecanoromycetes</taxon>
        <taxon>OSLEUM clade</taxon>
        <taxon>Lecanoromycetidae</taxon>
        <taxon>Lecanorales</taxon>
        <taxon>Lecanorineae</taxon>
        <taxon>Ramalinaceae</taxon>
        <taxon>Ramalina</taxon>
    </lineage>
</organism>
<evidence type="ECO:0000313" key="4">
    <source>
        <dbReference type="EMBL" id="MDI1492824.1"/>
    </source>
</evidence>